<evidence type="ECO:0000313" key="1">
    <source>
        <dbReference type="EMBL" id="CAD2176627.1"/>
    </source>
</evidence>
<dbReference type="Proteomes" id="UP000580250">
    <property type="component" value="Unassembled WGS sequence"/>
</dbReference>
<dbReference type="EMBL" id="CAJEWN010000280">
    <property type="protein sequence ID" value="CAD2176627.1"/>
    <property type="molecule type" value="Genomic_DNA"/>
</dbReference>
<name>A0A6V7VNS4_MELEN</name>
<dbReference type="OrthoDB" id="5835829at2759"/>
<dbReference type="Gene3D" id="3.40.50.2000">
    <property type="entry name" value="Glycogen Phosphorylase B"/>
    <property type="match status" value="1"/>
</dbReference>
<reference evidence="1 2" key="1">
    <citation type="submission" date="2020-08" db="EMBL/GenBank/DDBJ databases">
        <authorList>
            <person name="Koutsovoulos G."/>
            <person name="Danchin GJ E."/>
        </authorList>
    </citation>
    <scope>NUCLEOTIDE SEQUENCE [LARGE SCALE GENOMIC DNA]</scope>
</reference>
<proteinExistence type="predicted"/>
<accession>A0A6V7VNS4</accession>
<organism evidence="1 2">
    <name type="scientific">Meloidogyne enterolobii</name>
    <name type="common">Root-knot nematode worm</name>
    <name type="synonym">Meloidogyne mayaguensis</name>
    <dbReference type="NCBI Taxonomy" id="390850"/>
    <lineage>
        <taxon>Eukaryota</taxon>
        <taxon>Metazoa</taxon>
        <taxon>Ecdysozoa</taxon>
        <taxon>Nematoda</taxon>
        <taxon>Chromadorea</taxon>
        <taxon>Rhabditida</taxon>
        <taxon>Tylenchina</taxon>
        <taxon>Tylenchomorpha</taxon>
        <taxon>Tylenchoidea</taxon>
        <taxon>Meloidogynidae</taxon>
        <taxon>Meloidogyninae</taxon>
        <taxon>Meloidogyne</taxon>
    </lineage>
</organism>
<protein>
    <submittedName>
        <fullName evidence="1">Uncharacterized protein</fullName>
    </submittedName>
</protein>
<comment type="caution">
    <text evidence="1">The sequence shown here is derived from an EMBL/GenBank/DDBJ whole genome shotgun (WGS) entry which is preliminary data.</text>
</comment>
<dbReference type="AlphaFoldDB" id="A0A6V7VNS4"/>
<sequence>MRAFICDCEFKNFNEAMFVGIPLICFPKMPEEKYNAFTGEYLGIAKWIEMDKIIKEFGNILNIIFKEKSLLKRSEEISKEIKSKNIFGEGILNTFFNTIDNALNED</sequence>
<gene>
    <name evidence="1" type="ORF">MENT_LOCUS28445</name>
</gene>
<dbReference type="SUPFAM" id="SSF53756">
    <property type="entry name" value="UDP-Glycosyltransferase/glycogen phosphorylase"/>
    <property type="match status" value="1"/>
</dbReference>
<evidence type="ECO:0000313" key="2">
    <source>
        <dbReference type="Proteomes" id="UP000580250"/>
    </source>
</evidence>